<evidence type="ECO:0000313" key="4">
    <source>
        <dbReference type="Proteomes" id="UP000094527"/>
    </source>
</evidence>
<feature type="region of interest" description="Disordered" evidence="2">
    <location>
        <begin position="150"/>
        <end position="198"/>
    </location>
</feature>
<comment type="caution">
    <text evidence="3">The sequence shown here is derived from an EMBL/GenBank/DDBJ whole genome shotgun (WGS) entry which is preliminary data.</text>
</comment>
<dbReference type="OrthoDB" id="9942268at2759"/>
<gene>
    <name evidence="3" type="ORF">Ocin01_00483</name>
</gene>
<keyword evidence="1" id="KW-0175">Coiled coil</keyword>
<feature type="compositionally biased region" description="Low complexity" evidence="2">
    <location>
        <begin position="493"/>
        <end position="503"/>
    </location>
</feature>
<proteinExistence type="predicted"/>
<dbReference type="InterPro" id="IPR052223">
    <property type="entry name" value="Actin_Cytoskeleton_Reg"/>
</dbReference>
<dbReference type="GO" id="GO:0015629">
    <property type="term" value="C:actin cytoskeleton"/>
    <property type="evidence" value="ECO:0007669"/>
    <property type="project" value="TreeGrafter"/>
</dbReference>
<reference evidence="3 4" key="1">
    <citation type="journal article" date="2016" name="Genome Biol. Evol.">
        <title>Gene Family Evolution Reflects Adaptation to Soil Environmental Stressors in the Genome of the Collembolan Orchesella cincta.</title>
        <authorList>
            <person name="Faddeeva-Vakhrusheva A."/>
            <person name="Derks M.F."/>
            <person name="Anvar S.Y."/>
            <person name="Agamennone V."/>
            <person name="Suring W."/>
            <person name="Smit S."/>
            <person name="van Straalen N.M."/>
            <person name="Roelofs D."/>
        </authorList>
    </citation>
    <scope>NUCLEOTIDE SEQUENCE [LARGE SCALE GENOMIC DNA]</scope>
    <source>
        <tissue evidence="3">Mixed pool</tissue>
    </source>
</reference>
<evidence type="ECO:0000256" key="2">
    <source>
        <dbReference type="SAM" id="MobiDB-lite"/>
    </source>
</evidence>
<feature type="compositionally biased region" description="Gly residues" evidence="2">
    <location>
        <begin position="188"/>
        <end position="198"/>
    </location>
</feature>
<name>A0A1D2NMS0_ORCCI</name>
<protein>
    <submittedName>
        <fullName evidence="3">Protein outspread</fullName>
    </submittedName>
</protein>
<dbReference type="EMBL" id="LJIJ01000009">
    <property type="protein sequence ID" value="ODN06236.1"/>
    <property type="molecule type" value="Genomic_DNA"/>
</dbReference>
<feature type="coiled-coil region" evidence="1">
    <location>
        <begin position="239"/>
        <end position="280"/>
    </location>
</feature>
<dbReference type="AlphaFoldDB" id="A0A1D2NMS0"/>
<feature type="coiled-coil region" evidence="1">
    <location>
        <begin position="16"/>
        <end position="103"/>
    </location>
</feature>
<feature type="compositionally biased region" description="Low complexity" evidence="2">
    <location>
        <begin position="152"/>
        <end position="183"/>
    </location>
</feature>
<feature type="region of interest" description="Disordered" evidence="2">
    <location>
        <begin position="455"/>
        <end position="514"/>
    </location>
</feature>
<feature type="coiled-coil region" evidence="1">
    <location>
        <begin position="311"/>
        <end position="361"/>
    </location>
</feature>
<keyword evidence="4" id="KW-1185">Reference proteome</keyword>
<organism evidence="3 4">
    <name type="scientific">Orchesella cincta</name>
    <name type="common">Springtail</name>
    <name type="synonym">Podura cincta</name>
    <dbReference type="NCBI Taxonomy" id="48709"/>
    <lineage>
        <taxon>Eukaryota</taxon>
        <taxon>Metazoa</taxon>
        <taxon>Ecdysozoa</taxon>
        <taxon>Arthropoda</taxon>
        <taxon>Hexapoda</taxon>
        <taxon>Collembola</taxon>
        <taxon>Entomobryomorpha</taxon>
        <taxon>Entomobryoidea</taxon>
        <taxon>Orchesellidae</taxon>
        <taxon>Orchesellinae</taxon>
        <taxon>Orchesella</taxon>
    </lineage>
</organism>
<dbReference type="PANTHER" id="PTHR17271:SF1">
    <property type="entry name" value="PROTEIN OUTSPREAD"/>
    <property type="match status" value="1"/>
</dbReference>
<dbReference type="Proteomes" id="UP000094527">
    <property type="component" value="Unassembled WGS sequence"/>
</dbReference>
<feature type="non-terminal residue" evidence="3">
    <location>
        <position position="1"/>
    </location>
</feature>
<sequence length="514" mass="59232">REAEYTESLKCKDEIIEELRDQLTREISVREKLELQTHELEQQVQLLSEKVAKVQSLLSETERELDQSNINQRELGRITESQQMQLKQELDLLRVRCNDLTEKLYQSEKTAKTLKTKLGRVKSQSLKDRQIESDVICKIHDLEEKISRFDKSPLSPSSTTSGASLSLPPSASLPTSPTESTPGAVTSPGGGNTPGGRDGGIINVIMKLNDLDQRVEKVTESLWFRRGELEDYVGECQNCKILEMEVRERDERLEVLEGNLKKLELEFDKKMQELREFVKEQPPSSQEASPSYHQATNKYQVEIEQLRNLCAKGLEAMENSHRRMIMELEEKHRRELQNLRIEKEQELAEETKATLSALDAMRKNHQLELQREMAKFKEEFMRKFQCNQDLSDLHREHEEELYEVKTEILRLTEKYSLKCVEASKLEETITYLKSQLNEAKRKMIEMEASDFQSCISSVSKVDPSTRPQPKPRTSRQQLQPVEQALPPPPPLQPQQVVPLAAALSPQEIKDQGIP</sequence>
<evidence type="ECO:0000313" key="3">
    <source>
        <dbReference type="EMBL" id="ODN06236.1"/>
    </source>
</evidence>
<evidence type="ECO:0000256" key="1">
    <source>
        <dbReference type="SAM" id="Coils"/>
    </source>
</evidence>
<dbReference type="GO" id="GO:0051015">
    <property type="term" value="F:actin filament binding"/>
    <property type="evidence" value="ECO:0007669"/>
    <property type="project" value="TreeGrafter"/>
</dbReference>
<feature type="coiled-coil region" evidence="1">
    <location>
        <begin position="387"/>
        <end position="449"/>
    </location>
</feature>
<dbReference type="STRING" id="48709.A0A1D2NMS0"/>
<accession>A0A1D2NMS0</accession>
<dbReference type="PANTHER" id="PTHR17271">
    <property type="entry name" value="PLECKSTRIN HOMOLOGY PH DOMAIN-CONTAINING PROTEIN"/>
    <property type="match status" value="1"/>
</dbReference>